<evidence type="ECO:0000313" key="1">
    <source>
        <dbReference type="EMBL" id="MBK1870058.1"/>
    </source>
</evidence>
<accession>A0ACC5RBM1</accession>
<sequence length="466" mass="49694">MPLASEFPAANENAWRKRVDAVLKGAGFEKRLFSRSMDGIAIAPLYTGGDSTAVRRPEQTPWTVMQRVDHPDAAKANAQALDDLNHGATGLHLVFADAPGARGFGLETPDRKTIARLLNGIRVDAIDLRLEAGRHGDVAANAVAQWIATQPIDPERLSLSFGIDPIGNGALHGEIDPDYASHLRQSVTALHARHFAGPFADASGVVWHDAGASGAQELAFMLASGVAYLRAFDHLGDAQLKRAVALTLSAGQDMFVTLAKFRAARLLWARVLTASGLATDAITVQAETSWRMMAVRDPHTNILRITAAVFAAALGGADRITVLPFSLAQGLPDEFARRIARNTQTVLQEESQLWRVSDPASGSGYVEHLTASLCDKAWALFQDIEKQGGIVAAVVSGHVGQQIAAKRQERIARIESKAETIIGVTAYKPSKEAAPSIEDVPRSAMAKGPLAAIRFAESFETAGAAA</sequence>
<proteinExistence type="predicted"/>
<comment type="caution">
    <text evidence="1">The sequence shown here is derived from an EMBL/GenBank/DDBJ whole genome shotgun (WGS) entry which is preliminary data.</text>
</comment>
<gene>
    <name evidence="1" type="ORF">JHL16_27075</name>
</gene>
<name>A0ACC5RBM1_9HYPH</name>
<evidence type="ECO:0000313" key="2">
    <source>
        <dbReference type="Proteomes" id="UP000616151"/>
    </source>
</evidence>
<organism evidence="1 2">
    <name type="scientific">Taklimakanibacter albus</name>
    <dbReference type="NCBI Taxonomy" id="2800327"/>
    <lineage>
        <taxon>Bacteria</taxon>
        <taxon>Pseudomonadati</taxon>
        <taxon>Pseudomonadota</taxon>
        <taxon>Alphaproteobacteria</taxon>
        <taxon>Hyphomicrobiales</taxon>
        <taxon>Aestuariivirgaceae</taxon>
        <taxon>Taklimakanibacter</taxon>
    </lineage>
</organism>
<reference evidence="1" key="1">
    <citation type="submission" date="2021-01" db="EMBL/GenBank/DDBJ databases">
        <authorList>
            <person name="Sun Q."/>
        </authorList>
    </citation>
    <scope>NUCLEOTIDE SEQUENCE</scope>
    <source>
        <strain evidence="1">YIM B02566</strain>
    </source>
</reference>
<protein>
    <submittedName>
        <fullName evidence="1">Methylmalonyl-CoA mutase</fullName>
    </submittedName>
</protein>
<dbReference type="EMBL" id="JAENHL010000008">
    <property type="protein sequence ID" value="MBK1870058.1"/>
    <property type="molecule type" value="Genomic_DNA"/>
</dbReference>
<keyword evidence="2" id="KW-1185">Reference proteome</keyword>
<dbReference type="Proteomes" id="UP000616151">
    <property type="component" value="Unassembled WGS sequence"/>
</dbReference>